<gene>
    <name evidence="1" type="ORF">F5544_35910</name>
</gene>
<organism evidence="1 2">
    <name type="scientific">Nocardia arthritidis</name>
    <dbReference type="NCBI Taxonomy" id="228602"/>
    <lineage>
        <taxon>Bacteria</taxon>
        <taxon>Bacillati</taxon>
        <taxon>Actinomycetota</taxon>
        <taxon>Actinomycetes</taxon>
        <taxon>Mycobacteriales</taxon>
        <taxon>Nocardiaceae</taxon>
        <taxon>Nocardia</taxon>
    </lineage>
</organism>
<dbReference type="CDD" id="cd13585">
    <property type="entry name" value="PBP2_TMBP_like"/>
    <property type="match status" value="1"/>
</dbReference>
<dbReference type="PANTHER" id="PTHR43649">
    <property type="entry name" value="ARABINOSE-BINDING PROTEIN-RELATED"/>
    <property type="match status" value="1"/>
</dbReference>
<dbReference type="AlphaFoldDB" id="A0A6G9YP90"/>
<name>A0A6G9YP90_9NOCA</name>
<dbReference type="KEGG" id="nah:F5544_35910"/>
<dbReference type="Proteomes" id="UP000503540">
    <property type="component" value="Chromosome"/>
</dbReference>
<dbReference type="SUPFAM" id="SSF53850">
    <property type="entry name" value="Periplasmic binding protein-like II"/>
    <property type="match status" value="1"/>
</dbReference>
<accession>A0A6G9YP90</accession>
<protein>
    <submittedName>
        <fullName evidence="1">Extracellular solute-binding protein</fullName>
    </submittedName>
</protein>
<evidence type="ECO:0000313" key="1">
    <source>
        <dbReference type="EMBL" id="QIS15012.1"/>
    </source>
</evidence>
<dbReference type="InterPro" id="IPR006059">
    <property type="entry name" value="SBP"/>
</dbReference>
<reference evidence="1 2" key="1">
    <citation type="journal article" date="2019" name="ACS Chem. Biol.">
        <title>Identification and Mobilization of a Cryptic Antibiotic Biosynthesis Gene Locus from a Human-Pathogenic Nocardia Isolate.</title>
        <authorList>
            <person name="Herisse M."/>
            <person name="Ishida K."/>
            <person name="Porter J.L."/>
            <person name="Howden B."/>
            <person name="Hertweck C."/>
            <person name="Stinear T.P."/>
            <person name="Pidot S.J."/>
        </authorList>
    </citation>
    <scope>NUCLEOTIDE SEQUENCE [LARGE SCALE GENOMIC DNA]</scope>
    <source>
        <strain evidence="1 2">AUSMDU00012717</strain>
    </source>
</reference>
<sequence length="448" mass="48953">MPVPVPVLSRNRTRTTMRIERRTFLRGAGAALLAPALAGCGGDDDALTFFFQANPEEADGRMRVIDEFTRRHPDIKVRTVLSGPDPMQQMLTFCAGGKCPDVLMAWELTYAGLADNGVLLDLNTMLAKDPAFAADLKSRSVPALYDTFAFKGGQYALPEQWAGNFLFYNRQLFDKAGVQPPRTWSTAWSFDEFLDVAKGFTKRERSGKVTQWGFVDTWVPYYSAALFGMNNGAPWAIPLSNPTRANFADDAFIDGVQFYADLANIYRVAPTPADQQSMSTMDLFTQGKAALAMGGHWRYRTFSDAEQLDFDLTALPAGPKACGAQSDIGTTGLAIAADSRRKEQAWEFVKFATGPVGQAVIAETGLFVPVLNSAVNSPEFAGAHKHVANLGILTEGPAYSARLPVTPVWERIDALMDRNFGPVLRGAASAHSFKDGLSHDTDEVLRNQ</sequence>
<proteinExistence type="predicted"/>
<dbReference type="PANTHER" id="PTHR43649:SF30">
    <property type="entry name" value="ABC TRANSPORTER SUBSTRATE-BINDING PROTEIN"/>
    <property type="match status" value="1"/>
</dbReference>
<keyword evidence="2" id="KW-1185">Reference proteome</keyword>
<dbReference type="Pfam" id="PF01547">
    <property type="entry name" value="SBP_bac_1"/>
    <property type="match status" value="1"/>
</dbReference>
<dbReference type="InterPro" id="IPR006311">
    <property type="entry name" value="TAT_signal"/>
</dbReference>
<dbReference type="EMBL" id="CP046172">
    <property type="protein sequence ID" value="QIS15012.1"/>
    <property type="molecule type" value="Genomic_DNA"/>
</dbReference>
<dbReference type="PROSITE" id="PS51318">
    <property type="entry name" value="TAT"/>
    <property type="match status" value="1"/>
</dbReference>
<dbReference type="Gene3D" id="3.40.190.10">
    <property type="entry name" value="Periplasmic binding protein-like II"/>
    <property type="match status" value="1"/>
</dbReference>
<evidence type="ECO:0000313" key="2">
    <source>
        <dbReference type="Proteomes" id="UP000503540"/>
    </source>
</evidence>
<dbReference type="InterPro" id="IPR050490">
    <property type="entry name" value="Bact_solute-bd_prot1"/>
</dbReference>